<reference evidence="1" key="1">
    <citation type="journal article" date="2021" name="PeerJ">
        <title>Extensive microbial diversity within the chicken gut microbiome revealed by metagenomics and culture.</title>
        <authorList>
            <person name="Gilroy R."/>
            <person name="Ravi A."/>
            <person name="Getino M."/>
            <person name="Pursley I."/>
            <person name="Horton D.L."/>
            <person name="Alikhan N.F."/>
            <person name="Baker D."/>
            <person name="Gharbi K."/>
            <person name="Hall N."/>
            <person name="Watson M."/>
            <person name="Adriaenssens E.M."/>
            <person name="Foster-Nyarko E."/>
            <person name="Jarju S."/>
            <person name="Secka A."/>
            <person name="Antonio M."/>
            <person name="Oren A."/>
            <person name="Chaudhuri R.R."/>
            <person name="La Ragione R."/>
            <person name="Hildebrand F."/>
            <person name="Pallen M.J."/>
        </authorList>
    </citation>
    <scope>NUCLEOTIDE SEQUENCE</scope>
    <source>
        <strain evidence="1">ChiHecec3B27-8219</strain>
    </source>
</reference>
<dbReference type="Proteomes" id="UP000824055">
    <property type="component" value="Unassembled WGS sequence"/>
</dbReference>
<reference evidence="1" key="2">
    <citation type="submission" date="2021-04" db="EMBL/GenBank/DDBJ databases">
        <authorList>
            <person name="Gilroy R."/>
        </authorList>
    </citation>
    <scope>NUCLEOTIDE SEQUENCE</scope>
    <source>
        <strain evidence="1">ChiHecec3B27-8219</strain>
    </source>
</reference>
<dbReference type="Pfam" id="PF11950">
    <property type="entry name" value="DUF3467"/>
    <property type="match status" value="1"/>
</dbReference>
<protein>
    <submittedName>
        <fullName evidence="1">DUF3467 domain-containing protein</fullName>
    </submittedName>
</protein>
<comment type="caution">
    <text evidence="1">The sequence shown here is derived from an EMBL/GenBank/DDBJ whole genome shotgun (WGS) entry which is preliminary data.</text>
</comment>
<organism evidence="1 2">
    <name type="scientific">Candidatus Prevotella avicola</name>
    <dbReference type="NCBI Taxonomy" id="2838738"/>
    <lineage>
        <taxon>Bacteria</taxon>
        <taxon>Pseudomonadati</taxon>
        <taxon>Bacteroidota</taxon>
        <taxon>Bacteroidia</taxon>
        <taxon>Bacteroidales</taxon>
        <taxon>Prevotellaceae</taxon>
        <taxon>Prevotella</taxon>
    </lineage>
</organism>
<evidence type="ECO:0000313" key="2">
    <source>
        <dbReference type="Proteomes" id="UP000824055"/>
    </source>
</evidence>
<name>A0A9D2FZP4_9BACT</name>
<gene>
    <name evidence="1" type="ORF">H9966_08580</name>
</gene>
<dbReference type="InterPro" id="IPR021857">
    <property type="entry name" value="DUF3467"/>
</dbReference>
<dbReference type="EMBL" id="DXBE01000062">
    <property type="protein sequence ID" value="HIZ69918.1"/>
    <property type="molecule type" value="Genomic_DNA"/>
</dbReference>
<proteinExistence type="predicted"/>
<evidence type="ECO:0000313" key="1">
    <source>
        <dbReference type="EMBL" id="HIZ69918.1"/>
    </source>
</evidence>
<dbReference type="AlphaFoldDB" id="A0A9D2FZP4"/>
<sequence length="105" mass="11717">MEENKKNQPQFQIQLKPEVAGGQYANFALITHSKTEFVIDFAQLLPGMPGGQVCSRIIQAPEHAKRLLAALQENIYKYEQQFGKIEITDQPPRTIAPFSSGMGKA</sequence>
<accession>A0A9D2FZP4</accession>